<dbReference type="Gene3D" id="1.20.1070.10">
    <property type="entry name" value="Rhodopsin 7-helix transmembrane proteins"/>
    <property type="match status" value="3"/>
</dbReference>
<feature type="region of interest" description="Disordered" evidence="14">
    <location>
        <begin position="1"/>
        <end position="31"/>
    </location>
</feature>
<dbReference type="InterPro" id="IPR017452">
    <property type="entry name" value="GPCR_Rhodpsn_7TM"/>
</dbReference>
<dbReference type="GO" id="GO:0004930">
    <property type="term" value="F:G protein-coupled receptor activity"/>
    <property type="evidence" value="ECO:0007669"/>
    <property type="project" value="UniProtKB-KW"/>
</dbReference>
<evidence type="ECO:0000256" key="2">
    <source>
        <dbReference type="ARBA" id="ARBA00022475"/>
    </source>
</evidence>
<feature type="transmembrane region" description="Helical" evidence="15">
    <location>
        <begin position="94"/>
        <end position="119"/>
    </location>
</feature>
<feature type="non-terminal residue" evidence="17">
    <location>
        <position position="958"/>
    </location>
</feature>
<evidence type="ECO:0000256" key="8">
    <source>
        <dbReference type="ARBA" id="ARBA00023136"/>
    </source>
</evidence>
<comment type="subcellular location">
    <subcellularLocation>
        <location evidence="1">Cell membrane</location>
        <topology evidence="1">Multi-pass membrane protein</topology>
    </subcellularLocation>
</comment>
<feature type="transmembrane region" description="Helical" evidence="15">
    <location>
        <begin position="534"/>
        <end position="558"/>
    </location>
</feature>
<keyword evidence="18" id="KW-1185">Reference proteome</keyword>
<evidence type="ECO:0000256" key="3">
    <source>
        <dbReference type="ARBA" id="ARBA00022606"/>
    </source>
</evidence>
<keyword evidence="5" id="KW-0552">Olfaction</keyword>
<evidence type="ECO:0000256" key="5">
    <source>
        <dbReference type="ARBA" id="ARBA00022725"/>
    </source>
</evidence>
<evidence type="ECO:0000256" key="12">
    <source>
        <dbReference type="ARBA" id="ARBA00023224"/>
    </source>
</evidence>
<evidence type="ECO:0000256" key="10">
    <source>
        <dbReference type="ARBA" id="ARBA00023170"/>
    </source>
</evidence>
<dbReference type="PROSITE" id="PS00237">
    <property type="entry name" value="G_PROTEIN_RECEP_F1_1"/>
    <property type="match status" value="3"/>
</dbReference>
<dbReference type="InterPro" id="IPR000276">
    <property type="entry name" value="GPCR_Rhodpsn"/>
</dbReference>
<dbReference type="InterPro" id="IPR000725">
    <property type="entry name" value="Olfact_rcpt"/>
</dbReference>
<keyword evidence="9" id="KW-1015">Disulfide bond</keyword>
<feature type="transmembrane region" description="Helical" evidence="15">
    <location>
        <begin position="494"/>
        <end position="522"/>
    </location>
</feature>
<evidence type="ECO:0000256" key="11">
    <source>
        <dbReference type="ARBA" id="ARBA00023180"/>
    </source>
</evidence>
<dbReference type="GO" id="GO:0004984">
    <property type="term" value="F:olfactory receptor activity"/>
    <property type="evidence" value="ECO:0007669"/>
    <property type="project" value="InterPro"/>
</dbReference>
<proteinExistence type="inferred from homology"/>
<keyword evidence="8 15" id="KW-0472">Membrane</keyword>
<feature type="transmembrane region" description="Helical" evidence="15">
    <location>
        <begin position="198"/>
        <end position="226"/>
    </location>
</feature>
<accession>A0AAD1VX16</accession>
<dbReference type="AlphaFoldDB" id="A0AAD1VX16"/>
<dbReference type="PROSITE" id="PS50262">
    <property type="entry name" value="G_PROTEIN_RECEP_F1_2"/>
    <property type="match status" value="3"/>
</dbReference>
<feature type="transmembrane region" description="Helical" evidence="15">
    <location>
        <begin position="875"/>
        <end position="894"/>
    </location>
</feature>
<evidence type="ECO:0000313" key="18">
    <source>
        <dbReference type="Proteomes" id="UP001295444"/>
    </source>
</evidence>
<evidence type="ECO:0000256" key="4">
    <source>
        <dbReference type="ARBA" id="ARBA00022692"/>
    </source>
</evidence>
<gene>
    <name evidence="17" type="ORF">PECUL_23A004325</name>
</gene>
<evidence type="ECO:0000256" key="6">
    <source>
        <dbReference type="ARBA" id="ARBA00022989"/>
    </source>
</evidence>
<dbReference type="GO" id="GO:0005886">
    <property type="term" value="C:plasma membrane"/>
    <property type="evidence" value="ECO:0007669"/>
    <property type="project" value="UniProtKB-SubCell"/>
</dbReference>
<dbReference type="SUPFAM" id="SSF81321">
    <property type="entry name" value="Family A G protein-coupled receptor-like"/>
    <property type="match status" value="3"/>
</dbReference>
<keyword evidence="3" id="KW-0716">Sensory transduction</keyword>
<comment type="similarity">
    <text evidence="13">Belongs to the G-protein coupled receptor 1 family.</text>
</comment>
<feature type="transmembrane region" description="Helical" evidence="15">
    <location>
        <begin position="61"/>
        <end position="88"/>
    </location>
</feature>
<evidence type="ECO:0000256" key="15">
    <source>
        <dbReference type="SAM" id="Phobius"/>
    </source>
</evidence>
<dbReference type="EMBL" id="OW240914">
    <property type="protein sequence ID" value="CAH2272493.1"/>
    <property type="molecule type" value="Genomic_DNA"/>
</dbReference>
<feature type="transmembrane region" description="Helical" evidence="15">
    <location>
        <begin position="694"/>
        <end position="719"/>
    </location>
</feature>
<feature type="transmembrane region" description="Helical" evidence="15">
    <location>
        <begin position="570"/>
        <end position="589"/>
    </location>
</feature>
<dbReference type="InterPro" id="IPR050939">
    <property type="entry name" value="Olfactory_GPCR1"/>
</dbReference>
<keyword evidence="11" id="KW-0325">Glycoprotein</keyword>
<keyword evidence="4 13" id="KW-0812">Transmembrane</keyword>
<protein>
    <submittedName>
        <fullName evidence="17">Olfactory receptor</fullName>
    </submittedName>
</protein>
<evidence type="ECO:0000256" key="1">
    <source>
        <dbReference type="ARBA" id="ARBA00004651"/>
    </source>
</evidence>
<evidence type="ECO:0000259" key="16">
    <source>
        <dbReference type="PROSITE" id="PS50262"/>
    </source>
</evidence>
<keyword evidence="10 13" id="KW-0675">Receptor</keyword>
<name>A0AAD1VX16_PELCU</name>
<organism evidence="17 18">
    <name type="scientific">Pelobates cultripes</name>
    <name type="common">Western spadefoot toad</name>
    <dbReference type="NCBI Taxonomy" id="61616"/>
    <lineage>
        <taxon>Eukaryota</taxon>
        <taxon>Metazoa</taxon>
        <taxon>Chordata</taxon>
        <taxon>Craniata</taxon>
        <taxon>Vertebrata</taxon>
        <taxon>Euteleostomi</taxon>
        <taxon>Amphibia</taxon>
        <taxon>Batrachia</taxon>
        <taxon>Anura</taxon>
        <taxon>Pelobatoidea</taxon>
        <taxon>Pelobatidae</taxon>
        <taxon>Pelobates</taxon>
    </lineage>
</organism>
<dbReference type="PRINTS" id="PR00245">
    <property type="entry name" value="OLFACTORYR"/>
</dbReference>
<sequence>MGRLYLTSASKPARSGNDERESTHKKNGCGECGNDADRETAPFTITLKDYRLYSIYIDSPMYFFLGHLSFNDMIIITNIVPEMLYIILREESTISFAGCFTQIYFFIQSTATECLLLTVMSYDRYLAICNPLRYSSVMDLKLCGSLVASSWGFGTLVALPHIIILSQLTFCGLRVNHFFCELIPVLRVSCSGSLANEIVIIVLSVPVTFVPILFITVTYINIFLVIMRISTTTRKQKAFSTCSSHLTVVCLYYGTLVFNYLFPSKEEYLGLQKLTSVLYTIMIPLLNPIIYSLRNEQVRGGGGPHTPLRDMPLLANIQNVKILLFIFFLIIYLVTLSANIMVISMVSMCRYIVSPMYFFLGHLSFNDMIIITNIVPEMLYIILREEGTMSLAGCFTQIFFFIQSVVTECLLLTVMSYDRYLAICNPLRYSSVMDLKLCSSLVALSWGLGILAALPHNVILSQMTFCGLKVVNHFFCELIPVLRVSCSGSEANTLVSIILSVPLTFVPILFITVTYINIFLVIIQISTTTGKQKAYSTCSSHLTVVCLYYGTLVFNYLVPSKEEYFGLQKLISVLYTIVTPLLNPIIYSLRNEQFKGRWKKMLRRGVSCDMTASKCQSLVVNIQNVKILLFIFFLIIYLVTLSANIMVISMVSMCRYIVSPMYFFLGHLSFNDMIIITNIVPEMLYIILREEGTMSLAGCFTQIFFFIQSVVTECLLLTVMSYDRYLAICNPLRYSSVMDLKLCSSLVALSWGLGILAALPHNVILSQMTFCGLKVVNHFFCELIPVLRVSCSGSEANTLVSIILSVPLTFVPILFITVTYINIFLVIIQISTTTGKQKAYSTCSSHLTVVCLYYGTLVFNYLVPSKEEYFGLQKLISVLYTIVTPLLNPIIYSLRNEQFKGAIIQIILKRKERRGRQVVSATPLLVKFQACGTWVSTKEPPERKPILDLASEAHIISG</sequence>
<feature type="transmembrane region" description="Helical" evidence="15">
    <location>
        <begin position="802"/>
        <end position="827"/>
    </location>
</feature>
<feature type="transmembrane region" description="Helical" evidence="15">
    <location>
        <begin position="238"/>
        <end position="262"/>
    </location>
</feature>
<feature type="domain" description="G-protein coupled receptors family 1 profile" evidence="16">
    <location>
        <begin position="38"/>
        <end position="291"/>
    </location>
</feature>
<feature type="transmembrane region" description="Helical" evidence="15">
    <location>
        <begin position="627"/>
        <end position="651"/>
    </location>
</feature>
<dbReference type="Pfam" id="PF13853">
    <property type="entry name" value="7tm_4"/>
    <property type="match status" value="3"/>
</dbReference>
<keyword evidence="12 13" id="KW-0807">Transducer</keyword>
<evidence type="ECO:0000256" key="9">
    <source>
        <dbReference type="ARBA" id="ARBA00023157"/>
    </source>
</evidence>
<feature type="domain" description="G-protein coupled receptors family 1 profile" evidence="16">
    <location>
        <begin position="338"/>
        <end position="587"/>
    </location>
</feature>
<keyword evidence="6 15" id="KW-1133">Transmembrane helix</keyword>
<dbReference type="PRINTS" id="PR00237">
    <property type="entry name" value="GPCRRHODOPSN"/>
</dbReference>
<keyword evidence="2" id="KW-1003">Cell membrane</keyword>
<feature type="transmembrane region" description="Helical" evidence="15">
    <location>
        <begin position="740"/>
        <end position="759"/>
    </location>
</feature>
<feature type="transmembrane region" description="Helical" evidence="15">
    <location>
        <begin position="435"/>
        <end position="454"/>
    </location>
</feature>
<evidence type="ECO:0000256" key="7">
    <source>
        <dbReference type="ARBA" id="ARBA00023040"/>
    </source>
</evidence>
<feature type="transmembrane region" description="Helical" evidence="15">
    <location>
        <begin position="140"/>
        <end position="164"/>
    </location>
</feature>
<dbReference type="FunFam" id="1.20.1070.10:FF:000010">
    <property type="entry name" value="Olfactory receptor"/>
    <property type="match status" value="3"/>
</dbReference>
<evidence type="ECO:0000256" key="13">
    <source>
        <dbReference type="RuleBase" id="RU000688"/>
    </source>
</evidence>
<reference evidence="17" key="1">
    <citation type="submission" date="2022-03" db="EMBL/GenBank/DDBJ databases">
        <authorList>
            <person name="Alioto T."/>
            <person name="Alioto T."/>
            <person name="Gomez Garrido J."/>
        </authorList>
    </citation>
    <scope>NUCLEOTIDE SEQUENCE</scope>
</reference>
<evidence type="ECO:0000256" key="14">
    <source>
        <dbReference type="SAM" id="MobiDB-lite"/>
    </source>
</evidence>
<feature type="transmembrane region" description="Helical" evidence="15">
    <location>
        <begin position="365"/>
        <end position="383"/>
    </location>
</feature>
<feature type="domain" description="G-protein coupled receptors family 1 profile" evidence="16">
    <location>
        <begin position="643"/>
        <end position="892"/>
    </location>
</feature>
<keyword evidence="7 13" id="KW-0297">G-protein coupled receptor</keyword>
<feature type="transmembrane region" description="Helical" evidence="15">
    <location>
        <begin position="839"/>
        <end position="863"/>
    </location>
</feature>
<evidence type="ECO:0000313" key="17">
    <source>
        <dbReference type="EMBL" id="CAH2272493.1"/>
    </source>
</evidence>
<dbReference type="PANTHER" id="PTHR24242">
    <property type="entry name" value="G-PROTEIN COUPLED RECEPTOR"/>
    <property type="match status" value="1"/>
</dbReference>
<feature type="transmembrane region" description="Helical" evidence="15">
    <location>
        <begin position="389"/>
        <end position="414"/>
    </location>
</feature>
<dbReference type="PANTHER" id="PTHR24242:SF253">
    <property type="entry name" value="OLFACTORY RECEPTOR-RELATED"/>
    <property type="match status" value="1"/>
</dbReference>
<dbReference type="Proteomes" id="UP001295444">
    <property type="component" value="Chromosome 03"/>
</dbReference>